<sequence>MAGHMLTFPRLSAAGGPASIGHNEDEGIKYLLDICIEFRPCVIINRHLYGAPPQTACGLLQLQETR</sequence>
<accession>A0A4Z2EBL4</accession>
<dbReference type="AlphaFoldDB" id="A0A4Z2EBL4"/>
<dbReference type="Proteomes" id="UP000314294">
    <property type="component" value="Unassembled WGS sequence"/>
</dbReference>
<keyword evidence="3" id="KW-1185">Reference proteome</keyword>
<evidence type="ECO:0000256" key="1">
    <source>
        <dbReference type="SAM" id="MobiDB-lite"/>
    </source>
</evidence>
<evidence type="ECO:0000313" key="2">
    <source>
        <dbReference type="EMBL" id="TNN26148.1"/>
    </source>
</evidence>
<dbReference type="EMBL" id="SRLO01010873">
    <property type="protein sequence ID" value="TNN26148.1"/>
    <property type="molecule type" value="Genomic_DNA"/>
</dbReference>
<comment type="caution">
    <text evidence="2">The sequence shown here is derived from an EMBL/GenBank/DDBJ whole genome shotgun (WGS) entry which is preliminary data.</text>
</comment>
<gene>
    <name evidence="2" type="ORF">EYF80_063715</name>
</gene>
<organism evidence="2 3">
    <name type="scientific">Liparis tanakae</name>
    <name type="common">Tanaka's snailfish</name>
    <dbReference type="NCBI Taxonomy" id="230148"/>
    <lineage>
        <taxon>Eukaryota</taxon>
        <taxon>Metazoa</taxon>
        <taxon>Chordata</taxon>
        <taxon>Craniata</taxon>
        <taxon>Vertebrata</taxon>
        <taxon>Euteleostomi</taxon>
        <taxon>Actinopterygii</taxon>
        <taxon>Neopterygii</taxon>
        <taxon>Teleostei</taxon>
        <taxon>Neoteleostei</taxon>
        <taxon>Acanthomorphata</taxon>
        <taxon>Eupercaria</taxon>
        <taxon>Perciformes</taxon>
        <taxon>Cottioidei</taxon>
        <taxon>Cottales</taxon>
        <taxon>Liparidae</taxon>
        <taxon>Liparis</taxon>
    </lineage>
</organism>
<evidence type="ECO:0000313" key="3">
    <source>
        <dbReference type="Proteomes" id="UP000314294"/>
    </source>
</evidence>
<protein>
    <submittedName>
        <fullName evidence="2">Uncharacterized protein</fullName>
    </submittedName>
</protein>
<reference evidence="2 3" key="1">
    <citation type="submission" date="2019-03" db="EMBL/GenBank/DDBJ databases">
        <title>First draft genome of Liparis tanakae, snailfish: a comprehensive survey of snailfish specific genes.</title>
        <authorList>
            <person name="Kim W."/>
            <person name="Song I."/>
            <person name="Jeong J.-H."/>
            <person name="Kim D."/>
            <person name="Kim S."/>
            <person name="Ryu S."/>
            <person name="Song J.Y."/>
            <person name="Lee S.K."/>
        </authorList>
    </citation>
    <scope>NUCLEOTIDE SEQUENCE [LARGE SCALE GENOMIC DNA]</scope>
    <source>
        <tissue evidence="2">Muscle</tissue>
    </source>
</reference>
<name>A0A4Z2EBL4_9TELE</name>
<feature type="region of interest" description="Disordered" evidence="1">
    <location>
        <begin position="1"/>
        <end position="22"/>
    </location>
</feature>
<proteinExistence type="predicted"/>